<dbReference type="AlphaFoldDB" id="A0A846M299"/>
<comment type="caution">
    <text evidence="1">The sequence shown here is derived from an EMBL/GenBank/DDBJ whole genome shotgun (WGS) entry which is preliminary data.</text>
</comment>
<evidence type="ECO:0000313" key="2">
    <source>
        <dbReference type="Proteomes" id="UP000576821"/>
    </source>
</evidence>
<dbReference type="Proteomes" id="UP000576821">
    <property type="component" value="Unassembled WGS sequence"/>
</dbReference>
<reference evidence="1 2" key="1">
    <citation type="submission" date="2020-03" db="EMBL/GenBank/DDBJ databases">
        <title>Genomic Encyclopedia of Type Strains, Phase IV (KMG-IV): sequencing the most valuable type-strain genomes for metagenomic binning, comparative biology and taxonomic classification.</title>
        <authorList>
            <person name="Goeker M."/>
        </authorList>
    </citation>
    <scope>NUCLEOTIDE SEQUENCE [LARGE SCALE GENOMIC DNA]</scope>
    <source>
        <strain evidence="1 2">DSM 21299</strain>
    </source>
</reference>
<evidence type="ECO:0000313" key="1">
    <source>
        <dbReference type="EMBL" id="NIJ16277.1"/>
    </source>
</evidence>
<keyword evidence="2" id="KW-1185">Reference proteome</keyword>
<proteinExistence type="predicted"/>
<gene>
    <name evidence="1" type="ORF">FHS54_001243</name>
</gene>
<organism evidence="1 2">
    <name type="scientific">Sphingobium vermicomposti</name>
    <dbReference type="NCBI Taxonomy" id="529005"/>
    <lineage>
        <taxon>Bacteria</taxon>
        <taxon>Pseudomonadati</taxon>
        <taxon>Pseudomonadota</taxon>
        <taxon>Alphaproteobacteria</taxon>
        <taxon>Sphingomonadales</taxon>
        <taxon>Sphingomonadaceae</taxon>
        <taxon>Sphingobium</taxon>
    </lineage>
</organism>
<name>A0A846M299_9SPHN</name>
<sequence>MSDIASPGCVKINCSIIIEQYYGGHILEACQQQERPCMHLMARVVAGFPSIVRHQSRGHCNEGLAFVPPCLLSAVSQQKTLYTATLKVSVGENRIRAFHACHAFSREEVLSRIGLRVPSQLLGNVDIRQGIALHHPIVLRLVPVAIARNLAEYGDCCPRRRPLAQGRDLNIQECAGR</sequence>
<accession>A0A846M299</accession>
<protein>
    <submittedName>
        <fullName evidence="1">Uncharacterized protein</fullName>
    </submittedName>
</protein>
<dbReference type="EMBL" id="JAASQR010000002">
    <property type="protein sequence ID" value="NIJ16277.1"/>
    <property type="molecule type" value="Genomic_DNA"/>
</dbReference>